<protein>
    <submittedName>
        <fullName evidence="2">Uncharacterized protein</fullName>
    </submittedName>
</protein>
<sequence length="37" mass="4262">MQGSDLLQVQQVFCTWVDCALPFIISFLPRNMAVRSF</sequence>
<evidence type="ECO:0000313" key="2">
    <source>
        <dbReference type="EMBL" id="JAH17458.1"/>
    </source>
</evidence>
<proteinExistence type="predicted"/>
<feature type="transmembrane region" description="Helical" evidence="1">
    <location>
        <begin position="6"/>
        <end position="28"/>
    </location>
</feature>
<organism evidence="2">
    <name type="scientific">Anguilla anguilla</name>
    <name type="common">European freshwater eel</name>
    <name type="synonym">Muraena anguilla</name>
    <dbReference type="NCBI Taxonomy" id="7936"/>
    <lineage>
        <taxon>Eukaryota</taxon>
        <taxon>Metazoa</taxon>
        <taxon>Chordata</taxon>
        <taxon>Craniata</taxon>
        <taxon>Vertebrata</taxon>
        <taxon>Euteleostomi</taxon>
        <taxon>Actinopterygii</taxon>
        <taxon>Neopterygii</taxon>
        <taxon>Teleostei</taxon>
        <taxon>Anguilliformes</taxon>
        <taxon>Anguillidae</taxon>
        <taxon>Anguilla</taxon>
    </lineage>
</organism>
<reference evidence="2" key="2">
    <citation type="journal article" date="2015" name="Fish Shellfish Immunol.">
        <title>Early steps in the European eel (Anguilla anguilla)-Vibrio vulnificus interaction in the gills: Role of the RtxA13 toxin.</title>
        <authorList>
            <person name="Callol A."/>
            <person name="Pajuelo D."/>
            <person name="Ebbesson L."/>
            <person name="Teles M."/>
            <person name="MacKenzie S."/>
            <person name="Amaro C."/>
        </authorList>
    </citation>
    <scope>NUCLEOTIDE SEQUENCE</scope>
</reference>
<keyword evidence="1" id="KW-1133">Transmembrane helix</keyword>
<dbReference type="EMBL" id="GBXM01091119">
    <property type="protein sequence ID" value="JAH17458.1"/>
    <property type="molecule type" value="Transcribed_RNA"/>
</dbReference>
<keyword evidence="1" id="KW-0472">Membrane</keyword>
<evidence type="ECO:0000256" key="1">
    <source>
        <dbReference type="SAM" id="Phobius"/>
    </source>
</evidence>
<keyword evidence="1" id="KW-0812">Transmembrane</keyword>
<dbReference type="AlphaFoldDB" id="A0A0E9QN17"/>
<reference evidence="2" key="1">
    <citation type="submission" date="2014-11" db="EMBL/GenBank/DDBJ databases">
        <authorList>
            <person name="Amaro Gonzalez C."/>
        </authorList>
    </citation>
    <scope>NUCLEOTIDE SEQUENCE</scope>
</reference>
<accession>A0A0E9QN17</accession>
<name>A0A0E9QN17_ANGAN</name>